<dbReference type="EMBL" id="MU004192">
    <property type="protein sequence ID" value="KAF2493391.1"/>
    <property type="molecule type" value="Genomic_DNA"/>
</dbReference>
<accession>A0A6A6QLZ4</accession>
<keyword evidence="1" id="KW-1133">Transmembrane helix</keyword>
<dbReference type="Proteomes" id="UP000799750">
    <property type="component" value="Unassembled WGS sequence"/>
</dbReference>
<evidence type="ECO:0000313" key="4">
    <source>
        <dbReference type="Proteomes" id="UP000799750"/>
    </source>
</evidence>
<feature type="transmembrane region" description="Helical" evidence="1">
    <location>
        <begin position="129"/>
        <end position="149"/>
    </location>
</feature>
<dbReference type="InterPro" id="IPR019251">
    <property type="entry name" value="DUF2231_TM"/>
</dbReference>
<name>A0A6A6QLZ4_9PEZI</name>
<feature type="transmembrane region" description="Helical" evidence="1">
    <location>
        <begin position="95"/>
        <end position="117"/>
    </location>
</feature>
<feature type="domain" description="DUF2231" evidence="2">
    <location>
        <begin position="2"/>
        <end position="161"/>
    </location>
</feature>
<feature type="transmembrane region" description="Helical" evidence="1">
    <location>
        <begin position="12"/>
        <end position="30"/>
    </location>
</feature>
<protein>
    <recommendedName>
        <fullName evidence="2">DUF2231 domain-containing protein</fullName>
    </recommendedName>
</protein>
<gene>
    <name evidence="3" type="ORF">BU16DRAFT_528698</name>
</gene>
<keyword evidence="1" id="KW-0812">Transmembrane</keyword>
<dbReference type="Pfam" id="PF09990">
    <property type="entry name" value="DUF2231"/>
    <property type="match status" value="1"/>
</dbReference>
<keyword evidence="4" id="KW-1185">Reference proteome</keyword>
<dbReference type="OrthoDB" id="2580011at2759"/>
<dbReference type="AlphaFoldDB" id="A0A6A6QLZ4"/>
<keyword evidence="1" id="KW-0472">Membrane</keyword>
<reference evidence="3" key="1">
    <citation type="journal article" date="2020" name="Stud. Mycol.">
        <title>101 Dothideomycetes genomes: a test case for predicting lifestyles and emergence of pathogens.</title>
        <authorList>
            <person name="Haridas S."/>
            <person name="Albert R."/>
            <person name="Binder M."/>
            <person name="Bloem J."/>
            <person name="Labutti K."/>
            <person name="Salamov A."/>
            <person name="Andreopoulos B."/>
            <person name="Baker S."/>
            <person name="Barry K."/>
            <person name="Bills G."/>
            <person name="Bluhm B."/>
            <person name="Cannon C."/>
            <person name="Castanera R."/>
            <person name="Culley D."/>
            <person name="Daum C."/>
            <person name="Ezra D."/>
            <person name="Gonzalez J."/>
            <person name="Henrissat B."/>
            <person name="Kuo A."/>
            <person name="Liang C."/>
            <person name="Lipzen A."/>
            <person name="Lutzoni F."/>
            <person name="Magnuson J."/>
            <person name="Mondo S."/>
            <person name="Nolan M."/>
            <person name="Ohm R."/>
            <person name="Pangilinan J."/>
            <person name="Park H.-J."/>
            <person name="Ramirez L."/>
            <person name="Alfaro M."/>
            <person name="Sun H."/>
            <person name="Tritt A."/>
            <person name="Yoshinaga Y."/>
            <person name="Zwiers L.-H."/>
            <person name="Turgeon B."/>
            <person name="Goodwin S."/>
            <person name="Spatafora J."/>
            <person name="Crous P."/>
            <person name="Grigoriev I."/>
        </authorList>
    </citation>
    <scope>NUCLEOTIDE SEQUENCE</scope>
    <source>
        <strain evidence="3">CBS 269.34</strain>
    </source>
</reference>
<evidence type="ECO:0000256" key="1">
    <source>
        <dbReference type="SAM" id="Phobius"/>
    </source>
</evidence>
<proteinExistence type="predicted"/>
<organism evidence="3 4">
    <name type="scientific">Lophium mytilinum</name>
    <dbReference type="NCBI Taxonomy" id="390894"/>
    <lineage>
        <taxon>Eukaryota</taxon>
        <taxon>Fungi</taxon>
        <taxon>Dikarya</taxon>
        <taxon>Ascomycota</taxon>
        <taxon>Pezizomycotina</taxon>
        <taxon>Dothideomycetes</taxon>
        <taxon>Pleosporomycetidae</taxon>
        <taxon>Mytilinidiales</taxon>
        <taxon>Mytilinidiaceae</taxon>
        <taxon>Lophium</taxon>
    </lineage>
</organism>
<evidence type="ECO:0000259" key="2">
    <source>
        <dbReference type="Pfam" id="PF09990"/>
    </source>
</evidence>
<feature type="transmembrane region" description="Helical" evidence="1">
    <location>
        <begin position="50"/>
        <end position="75"/>
    </location>
</feature>
<sequence>MGHPVHPATVHFPITFTILSGLLDIFYAAATNSTTGPLILSALKKADVNIYLATIPILSYYTNILAIVTAVPSVITGIAQLMPLVQRDGVKTPKALTGIAHAALNDLVVFGNVYNAWTRRTTTDYKPEPLNIVISGAVTFPMVLISAYLGANLVYKYGMGVGGPSGNSKLKKVQ</sequence>
<evidence type="ECO:0000313" key="3">
    <source>
        <dbReference type="EMBL" id="KAF2493391.1"/>
    </source>
</evidence>